<evidence type="ECO:0000259" key="5">
    <source>
        <dbReference type="PROSITE" id="PS50931"/>
    </source>
</evidence>
<evidence type="ECO:0000313" key="6">
    <source>
        <dbReference type="EMBL" id="RJG19711.1"/>
    </source>
</evidence>
<dbReference type="InterPro" id="IPR005119">
    <property type="entry name" value="LysR_subst-bd"/>
</dbReference>
<dbReference type="GO" id="GO:0003700">
    <property type="term" value="F:DNA-binding transcription factor activity"/>
    <property type="evidence" value="ECO:0007669"/>
    <property type="project" value="InterPro"/>
</dbReference>
<evidence type="ECO:0000256" key="1">
    <source>
        <dbReference type="ARBA" id="ARBA00009437"/>
    </source>
</evidence>
<protein>
    <submittedName>
        <fullName evidence="6">LysR family transcriptional regulator</fullName>
    </submittedName>
</protein>
<dbReference type="InterPro" id="IPR036390">
    <property type="entry name" value="WH_DNA-bd_sf"/>
</dbReference>
<evidence type="ECO:0000256" key="3">
    <source>
        <dbReference type="ARBA" id="ARBA00023125"/>
    </source>
</evidence>
<dbReference type="SUPFAM" id="SSF53850">
    <property type="entry name" value="Periplasmic binding protein-like II"/>
    <property type="match status" value="1"/>
</dbReference>
<dbReference type="Pfam" id="PF03466">
    <property type="entry name" value="LysR_substrate"/>
    <property type="match status" value="1"/>
</dbReference>
<feature type="domain" description="HTH lysR-type" evidence="5">
    <location>
        <begin position="1"/>
        <end position="62"/>
    </location>
</feature>
<dbReference type="PROSITE" id="PS50931">
    <property type="entry name" value="HTH_LYSR"/>
    <property type="match status" value="1"/>
</dbReference>
<dbReference type="Gene3D" id="1.10.10.10">
    <property type="entry name" value="Winged helix-like DNA-binding domain superfamily/Winged helix DNA-binding domain"/>
    <property type="match status" value="1"/>
</dbReference>
<evidence type="ECO:0000256" key="2">
    <source>
        <dbReference type="ARBA" id="ARBA00023015"/>
    </source>
</evidence>
<dbReference type="PANTHER" id="PTHR30537">
    <property type="entry name" value="HTH-TYPE TRANSCRIPTIONAL REGULATOR"/>
    <property type="match status" value="1"/>
</dbReference>
<dbReference type="Pfam" id="PF00126">
    <property type="entry name" value="HTH_1"/>
    <property type="match status" value="1"/>
</dbReference>
<keyword evidence="3" id="KW-0238">DNA-binding</keyword>
<dbReference type="PANTHER" id="PTHR30537:SF20">
    <property type="entry name" value="TRANSCRIPTIONAL REGULATORY PROTEIN"/>
    <property type="match status" value="1"/>
</dbReference>
<dbReference type="InterPro" id="IPR058163">
    <property type="entry name" value="LysR-type_TF_proteobact-type"/>
</dbReference>
<keyword evidence="2" id="KW-0805">Transcription regulation</keyword>
<dbReference type="FunFam" id="1.10.10.10:FF:000001">
    <property type="entry name" value="LysR family transcriptional regulator"/>
    <property type="match status" value="1"/>
</dbReference>
<keyword evidence="7" id="KW-1185">Reference proteome</keyword>
<dbReference type="GO" id="GO:0043565">
    <property type="term" value="F:sequence-specific DNA binding"/>
    <property type="evidence" value="ECO:0007669"/>
    <property type="project" value="TreeGrafter"/>
</dbReference>
<name>A0A418Y2E9_9GAMM</name>
<reference evidence="6 7" key="1">
    <citation type="submission" date="2018-09" db="EMBL/GenBank/DDBJ databases">
        <title>Alcanivorax profundi sp. nov., isolated from 1000 m-depth seawater of the Mariana Trench.</title>
        <authorList>
            <person name="Liu J."/>
        </authorList>
    </citation>
    <scope>NUCLEOTIDE SEQUENCE [LARGE SCALE GENOMIC DNA]</scope>
    <source>
        <strain evidence="6 7">MTEO17</strain>
    </source>
</reference>
<dbReference type="SUPFAM" id="SSF46785">
    <property type="entry name" value="Winged helix' DNA-binding domain"/>
    <property type="match status" value="1"/>
</dbReference>
<comment type="caution">
    <text evidence="6">The sequence shown here is derived from an EMBL/GenBank/DDBJ whole genome shotgun (WGS) entry which is preliminary data.</text>
</comment>
<evidence type="ECO:0000313" key="7">
    <source>
        <dbReference type="Proteomes" id="UP000283734"/>
    </source>
</evidence>
<comment type="similarity">
    <text evidence="1">Belongs to the LysR transcriptional regulatory family.</text>
</comment>
<organism evidence="6 7">
    <name type="scientific">Alcanivorax profundi</name>
    <dbReference type="NCBI Taxonomy" id="2338368"/>
    <lineage>
        <taxon>Bacteria</taxon>
        <taxon>Pseudomonadati</taxon>
        <taxon>Pseudomonadota</taxon>
        <taxon>Gammaproteobacteria</taxon>
        <taxon>Oceanospirillales</taxon>
        <taxon>Alcanivoracaceae</taxon>
        <taxon>Alcanivorax</taxon>
    </lineage>
</organism>
<gene>
    <name evidence="6" type="ORF">D4A39_02335</name>
</gene>
<accession>A0A418Y2E9</accession>
<keyword evidence="4" id="KW-0804">Transcription</keyword>
<dbReference type="InterPro" id="IPR036388">
    <property type="entry name" value="WH-like_DNA-bd_sf"/>
</dbReference>
<dbReference type="GO" id="GO:0006351">
    <property type="term" value="P:DNA-templated transcription"/>
    <property type="evidence" value="ECO:0007669"/>
    <property type="project" value="TreeGrafter"/>
</dbReference>
<dbReference type="Gene3D" id="3.40.190.10">
    <property type="entry name" value="Periplasmic binding protein-like II"/>
    <property type="match status" value="2"/>
</dbReference>
<dbReference type="Proteomes" id="UP000283734">
    <property type="component" value="Unassembled WGS sequence"/>
</dbReference>
<dbReference type="OrthoDB" id="9815676at2"/>
<evidence type="ECO:0000256" key="4">
    <source>
        <dbReference type="ARBA" id="ARBA00023163"/>
    </source>
</evidence>
<proteinExistence type="inferred from homology"/>
<dbReference type="InterPro" id="IPR000847">
    <property type="entry name" value="LysR_HTH_N"/>
</dbReference>
<dbReference type="AlphaFoldDB" id="A0A418Y2E9"/>
<dbReference type="EMBL" id="QYYA01000001">
    <property type="protein sequence ID" value="RJG19711.1"/>
    <property type="molecule type" value="Genomic_DNA"/>
</dbReference>
<sequence>MTIKSRTEDLVLFLAVVDCGGFSAASRQLDVQVARVSRAVSRLEQELQCTLLNRTTRKLELTEEGRRFVDKARQGLAVIEEAEQALSNMQGEPRGRLRVDAVTPFIEHQLVPLVSEFRLAYPGIEMELTSHETIIDLLEHRTDVAIRIGALQDSNLHARFLGRSPLHLVASPDYLQREGCPGSIEALQQHSLIGFAGAPHLNRWPLTEPVTIRPSLSCTSGTILRQLCLAGQGIALLSSFMIERDLATGRLIALLPGSVEGPNDRELVNAVYYRNTALASRIQVFLDFIAPRLRLNDGVVNG</sequence>